<accession>A0A1F8GP59</accession>
<dbReference type="GO" id="GO:0008781">
    <property type="term" value="F:N-acylneuraminate cytidylyltransferase activity"/>
    <property type="evidence" value="ECO:0007669"/>
    <property type="project" value="TreeGrafter"/>
</dbReference>
<proteinExistence type="predicted"/>
<evidence type="ECO:0000313" key="1">
    <source>
        <dbReference type="EMBL" id="OGN26770.1"/>
    </source>
</evidence>
<name>A0A1F8GP59_9BACT</name>
<dbReference type="InterPro" id="IPR003329">
    <property type="entry name" value="Cytidylyl_trans"/>
</dbReference>
<dbReference type="PANTHER" id="PTHR21485:SF6">
    <property type="entry name" value="N-ACYLNEURAMINATE CYTIDYLYLTRANSFERASE-RELATED"/>
    <property type="match status" value="1"/>
</dbReference>
<dbReference type="STRING" id="1802697.A2925_04275"/>
<dbReference type="AlphaFoldDB" id="A0A1F8GP59"/>
<reference evidence="1 2" key="1">
    <citation type="journal article" date="2016" name="Nat. Commun.">
        <title>Thousands of microbial genomes shed light on interconnected biogeochemical processes in an aquifer system.</title>
        <authorList>
            <person name="Anantharaman K."/>
            <person name="Brown C.T."/>
            <person name="Hug L.A."/>
            <person name="Sharon I."/>
            <person name="Castelle C.J."/>
            <person name="Probst A.J."/>
            <person name="Thomas B.C."/>
            <person name="Singh A."/>
            <person name="Wilkins M.J."/>
            <person name="Karaoz U."/>
            <person name="Brodie E.L."/>
            <person name="Williams K.H."/>
            <person name="Hubbard S.S."/>
            <person name="Banfield J.F."/>
        </authorList>
    </citation>
    <scope>NUCLEOTIDE SEQUENCE [LARGE SCALE GENOMIC DNA]</scope>
</reference>
<evidence type="ECO:0008006" key="3">
    <source>
        <dbReference type="Google" id="ProtNLM"/>
    </source>
</evidence>
<sequence>MSNLHKLYKQYKVLGLILARGGSKSIPKKNIKLLGGKPLLAHTVEKAKAAKYIDRLILSTDDKEIADVGRKYGAEVPFTRPAELAEDSTTDYPVFVHAVEWLEKNENWKPDFVVHLRPTHPFRKTSDIDKAVEMLAGNPEADSVWTVGLPPVTPYKMFLAEEGQFIKPVVTIPGVDEAYNLPRQKLPKAYNHYGQVDVMRHNTLMKKKSMCGKNILPLFLEGELVDLDTLFDWEFAEFLMKKGKIR</sequence>
<dbReference type="InterPro" id="IPR050793">
    <property type="entry name" value="CMP-NeuNAc_synthase"/>
</dbReference>
<dbReference type="Proteomes" id="UP000178256">
    <property type="component" value="Unassembled WGS sequence"/>
</dbReference>
<dbReference type="InterPro" id="IPR029044">
    <property type="entry name" value="Nucleotide-diphossugar_trans"/>
</dbReference>
<gene>
    <name evidence="1" type="ORF">A2925_04275</name>
</gene>
<dbReference type="PANTHER" id="PTHR21485">
    <property type="entry name" value="HAD SUPERFAMILY MEMBERS CMAS AND KDSC"/>
    <property type="match status" value="1"/>
</dbReference>
<organism evidence="1 2">
    <name type="scientific">Candidatus Yanofskybacteria bacterium RIFCSPLOWO2_01_FULL_44_22</name>
    <dbReference type="NCBI Taxonomy" id="1802697"/>
    <lineage>
        <taxon>Bacteria</taxon>
        <taxon>Candidatus Yanofskyibacteriota</taxon>
    </lineage>
</organism>
<evidence type="ECO:0000313" key="2">
    <source>
        <dbReference type="Proteomes" id="UP000178256"/>
    </source>
</evidence>
<dbReference type="CDD" id="cd02513">
    <property type="entry name" value="CMP-NeuAc_Synthase"/>
    <property type="match status" value="1"/>
</dbReference>
<dbReference type="EMBL" id="MGKL01000003">
    <property type="protein sequence ID" value="OGN26770.1"/>
    <property type="molecule type" value="Genomic_DNA"/>
</dbReference>
<dbReference type="Pfam" id="PF02348">
    <property type="entry name" value="CTP_transf_3"/>
    <property type="match status" value="1"/>
</dbReference>
<protein>
    <recommendedName>
        <fullName evidence="3">Cytidylyltransferase</fullName>
    </recommendedName>
</protein>
<dbReference type="SUPFAM" id="SSF53448">
    <property type="entry name" value="Nucleotide-diphospho-sugar transferases"/>
    <property type="match status" value="1"/>
</dbReference>
<dbReference type="Gene3D" id="3.90.550.10">
    <property type="entry name" value="Spore Coat Polysaccharide Biosynthesis Protein SpsA, Chain A"/>
    <property type="match status" value="1"/>
</dbReference>
<comment type="caution">
    <text evidence="1">The sequence shown here is derived from an EMBL/GenBank/DDBJ whole genome shotgun (WGS) entry which is preliminary data.</text>
</comment>